<dbReference type="PANTHER" id="PTHR43776">
    <property type="entry name" value="TRANSPORT ATP-BINDING PROTEIN"/>
    <property type="match status" value="1"/>
</dbReference>
<proteinExistence type="inferred from homology"/>
<comment type="subcellular location">
    <subcellularLocation>
        <location evidence="1">Cell inner membrane</location>
        <topology evidence="1">Peripheral membrane protein</topology>
    </subcellularLocation>
</comment>
<evidence type="ECO:0000256" key="1">
    <source>
        <dbReference type="ARBA" id="ARBA00004417"/>
    </source>
</evidence>
<dbReference type="InterPro" id="IPR003439">
    <property type="entry name" value="ABC_transporter-like_ATP-bd"/>
</dbReference>
<dbReference type="SUPFAM" id="SSF52540">
    <property type="entry name" value="P-loop containing nucleoside triphosphate hydrolases"/>
    <property type="match status" value="2"/>
</dbReference>
<comment type="similarity">
    <text evidence="2">Belongs to the ABC transporter superfamily.</text>
</comment>
<dbReference type="NCBIfam" id="NF008453">
    <property type="entry name" value="PRK11308.1"/>
    <property type="match status" value="2"/>
</dbReference>
<dbReference type="InterPro" id="IPR027417">
    <property type="entry name" value="P-loop_NTPase"/>
</dbReference>
<dbReference type="Gene3D" id="3.40.50.300">
    <property type="entry name" value="P-loop containing nucleotide triphosphate hydrolases"/>
    <property type="match status" value="2"/>
</dbReference>
<dbReference type="RefSeq" id="WP_367626197.1">
    <property type="nucleotide sequence ID" value="NZ_JBFNQD010000015.1"/>
</dbReference>
<dbReference type="CDD" id="cd03257">
    <property type="entry name" value="ABC_NikE_OppD_transporters"/>
    <property type="match status" value="2"/>
</dbReference>
<dbReference type="InterPro" id="IPR003593">
    <property type="entry name" value="AAA+_ATPase"/>
</dbReference>
<dbReference type="GO" id="GO:0005524">
    <property type="term" value="F:ATP binding"/>
    <property type="evidence" value="ECO:0007669"/>
    <property type="project" value="UniProtKB-KW"/>
</dbReference>
<organism evidence="8 10">
    <name type="scientific">Labrys neptuniae</name>
    <dbReference type="NCBI Taxonomy" id="376174"/>
    <lineage>
        <taxon>Bacteria</taxon>
        <taxon>Pseudomonadati</taxon>
        <taxon>Pseudomonadota</taxon>
        <taxon>Alphaproteobacteria</taxon>
        <taxon>Hyphomicrobiales</taxon>
        <taxon>Xanthobacteraceae</taxon>
        <taxon>Labrys</taxon>
    </lineage>
</organism>
<evidence type="ECO:0000313" key="10">
    <source>
        <dbReference type="Proteomes" id="UP001595190"/>
    </source>
</evidence>
<dbReference type="InterPro" id="IPR017871">
    <property type="entry name" value="ABC_transporter-like_CS"/>
</dbReference>
<dbReference type="Pfam" id="PF00005">
    <property type="entry name" value="ABC_tran"/>
    <property type="match status" value="2"/>
</dbReference>
<evidence type="ECO:0000256" key="3">
    <source>
        <dbReference type="ARBA" id="ARBA00022448"/>
    </source>
</evidence>
<dbReference type="SMART" id="SM00382">
    <property type="entry name" value="AAA"/>
    <property type="match status" value="2"/>
</dbReference>
<name>A0ABV6ZEW8_9HYPH</name>
<protein>
    <submittedName>
        <fullName evidence="7 8">ABC transporter ATP-binding protein</fullName>
    </submittedName>
</protein>
<keyword evidence="9" id="KW-1185">Reference proteome</keyword>
<evidence type="ECO:0000313" key="8">
    <source>
        <dbReference type="EMBL" id="MFC2250684.1"/>
    </source>
</evidence>
<dbReference type="Pfam" id="PF08352">
    <property type="entry name" value="oligo_HPY"/>
    <property type="match status" value="2"/>
</dbReference>
<dbReference type="PANTHER" id="PTHR43776:SF7">
    <property type="entry name" value="D,D-DIPEPTIDE TRANSPORT ATP-BINDING PROTEIN DDPF-RELATED"/>
    <property type="match status" value="1"/>
</dbReference>
<keyword evidence="4" id="KW-0547">Nucleotide-binding</keyword>
<keyword evidence="3" id="KW-0813">Transport</keyword>
<dbReference type="PROSITE" id="PS50893">
    <property type="entry name" value="ABC_TRANSPORTER_2"/>
    <property type="match status" value="2"/>
</dbReference>
<evidence type="ECO:0000256" key="4">
    <source>
        <dbReference type="ARBA" id="ARBA00022741"/>
    </source>
</evidence>
<dbReference type="Proteomes" id="UP001555786">
    <property type="component" value="Unassembled WGS sequence"/>
</dbReference>
<feature type="domain" description="ABC transporter" evidence="6">
    <location>
        <begin position="9"/>
        <end position="270"/>
    </location>
</feature>
<dbReference type="InterPro" id="IPR050319">
    <property type="entry name" value="ABC_transp_ATP-bind"/>
</dbReference>
<evidence type="ECO:0000256" key="2">
    <source>
        <dbReference type="ARBA" id="ARBA00005417"/>
    </source>
</evidence>
<feature type="domain" description="ABC transporter" evidence="6">
    <location>
        <begin position="311"/>
        <end position="567"/>
    </location>
</feature>
<accession>A0ABV6ZEW8</accession>
<comment type="caution">
    <text evidence="8">The sequence shown here is derived from an EMBL/GenBank/DDBJ whole genome shotgun (WGS) entry which is preliminary data.</text>
</comment>
<keyword evidence="5 8" id="KW-0067">ATP-binding</keyword>
<reference evidence="8 10" key="2">
    <citation type="submission" date="2024-09" db="EMBL/GenBank/DDBJ databases">
        <title>Description of Labrys sedimenti sp. nov., isolated from a diclofenac-degrading enrichment culture, and genome-based reclassification of Labrys portucalensis as a later heterotypic synonym of Labrys neptuniae.</title>
        <authorList>
            <person name="Tancsics A."/>
            <person name="Csepanyi A."/>
        </authorList>
    </citation>
    <scope>NUCLEOTIDE SEQUENCE [LARGE SCALE GENOMIC DNA]</scope>
    <source>
        <strain evidence="8 10">LMG 23412</strain>
    </source>
</reference>
<evidence type="ECO:0000313" key="9">
    <source>
        <dbReference type="Proteomes" id="UP001555786"/>
    </source>
</evidence>
<dbReference type="EMBL" id="JBHGPK010000004">
    <property type="protein sequence ID" value="MFC2250684.1"/>
    <property type="molecule type" value="Genomic_DNA"/>
</dbReference>
<dbReference type="PROSITE" id="PS00211">
    <property type="entry name" value="ABC_TRANSPORTER_1"/>
    <property type="match status" value="2"/>
</dbReference>
<evidence type="ECO:0000313" key="7">
    <source>
        <dbReference type="EMBL" id="MEW9309515.1"/>
    </source>
</evidence>
<evidence type="ECO:0000256" key="5">
    <source>
        <dbReference type="ARBA" id="ARBA00022840"/>
    </source>
</evidence>
<sequence length="634" mass="68999">MINQPLLSVRDLSVDFQGDTGLVHAVKNVSFDVFEGQTLAVVGESGSGKSVTAQAIMGLLSKTARVTGGSCLFRDPATGTTTDLVKLNPNGPEMRAIRGGRIAMIFQEPMTSLSPVHTIGDQVTEALIVHTGCSRREANERALDLFAKIHFRNPKRMLTTYPFELSGGMRQRAMIAMALICRPALLVADEPTTALDVTTQAQILALIKEIQDAKSAVNQSMAVIFITHDLGVVANMADEVVVMYRGEVMELGGRDAIFQHPEHDYLKALMRAVPHFNMKPGERLKPLREIAVPPRGAAAPAPATAGSGPVLQVENVSKTFTMRSGMWSGRAETIQALTNVSLSLERGTTLGLVGESGSGKTTLSRMIMRAPGSAPDSGEVRFDDGSGPRDVFTLEGEALKAYRRSVQFVFQDPFSSLNPRMTVFDILSEPLRIHSIGTADERHERVKSLLELVGLEPQYMRRYPHSFSGGQRQRIGLARALALEPKVILCDEPTSALDVSVQAQILNLLKDLQAALGVSYLFVSHNLAVVEYMARDIAVMCRGHIVEQAPREVLFRSPQHPYTKALLQAIPDVDLANPLDFAKLKTGNASQPEKWPAPFAILPNAPPPIMVEVEPRHFVRLGADAADQRRGEAA</sequence>
<reference evidence="7 9" key="1">
    <citation type="submission" date="2024-07" db="EMBL/GenBank/DDBJ databases">
        <title>Description of Labrys sedimenti sp. nov., isolated from a diclofenac-degrading enrichment culture.</title>
        <authorList>
            <person name="Tancsics A."/>
            <person name="Csepanyi A."/>
        </authorList>
    </citation>
    <scope>NUCLEOTIDE SEQUENCE [LARGE SCALE GENOMIC DNA]</scope>
    <source>
        <strain evidence="7 9">LMG 23578</strain>
    </source>
</reference>
<evidence type="ECO:0000259" key="6">
    <source>
        <dbReference type="PROSITE" id="PS50893"/>
    </source>
</evidence>
<gene>
    <name evidence="7" type="ORF">ABXS05_28450</name>
    <name evidence="8" type="ORF">ACETRX_13755</name>
</gene>
<dbReference type="InterPro" id="IPR013563">
    <property type="entry name" value="Oligopep_ABC_C"/>
</dbReference>
<dbReference type="Proteomes" id="UP001595190">
    <property type="component" value="Unassembled WGS sequence"/>
</dbReference>
<dbReference type="EMBL" id="JBFNQD010000015">
    <property type="protein sequence ID" value="MEW9309515.1"/>
    <property type="molecule type" value="Genomic_DNA"/>
</dbReference>